<feature type="domain" description="4'-phosphopantetheinyl transferase N-terminal" evidence="4">
    <location>
        <begin position="42"/>
        <end position="126"/>
    </location>
</feature>
<feature type="domain" description="4'-phosphopantetheinyl transferase" evidence="3">
    <location>
        <begin position="144"/>
        <end position="238"/>
    </location>
</feature>
<proteinExistence type="predicted"/>
<dbReference type="InterPro" id="IPR050559">
    <property type="entry name" value="P-Pant_transferase_sf"/>
</dbReference>
<dbReference type="EMBL" id="JAWDJO010000060">
    <property type="protein sequence ID" value="KAL1896266.1"/>
    <property type="molecule type" value="Genomic_DNA"/>
</dbReference>
<evidence type="ECO:0000256" key="1">
    <source>
        <dbReference type="ARBA" id="ARBA00013172"/>
    </source>
</evidence>
<sequence length="318" mass="34572">MAVAANNLSSPKATVVQWAVDTRKLWPSAVQTSDLLHAAKLPLSLLTYAERQKALGFVFAKDAKLSLVSSLLKRLLISRYANVPWSEAHAQPDSHQKPVYRCTATNSEPVAFNVSHQDGLVVLAAVCGYPRATENDPLAGIVEVGVDIVSTSERRSRDLAGLAASDAWASHVDVYAEIFAPAELRYLKSLCTPPHIASASSQEADFRLRYFYALWCLREAYVKMDGQALTAPWITALEFRSFHPPVPGTGVVDGFNVCLHGVPVHDARIELRSLGEDYMVATAIRTPARPHAAAEFVLGPYLVIDLEAELRAVVGAGL</sequence>
<dbReference type="Pfam" id="PF22624">
    <property type="entry name" value="AASDHPPT_N"/>
    <property type="match status" value="1"/>
</dbReference>
<dbReference type="PANTHER" id="PTHR12215">
    <property type="entry name" value="PHOSPHOPANTETHEINE TRANSFERASE"/>
    <property type="match status" value="1"/>
</dbReference>
<gene>
    <name evidence="5" type="ORF">Cpir12675_002859</name>
</gene>
<dbReference type="InterPro" id="IPR008278">
    <property type="entry name" value="4-PPantetheinyl_Trfase_dom"/>
</dbReference>
<evidence type="ECO:0000259" key="4">
    <source>
        <dbReference type="Pfam" id="PF22624"/>
    </source>
</evidence>
<dbReference type="InterPro" id="IPR055066">
    <property type="entry name" value="AASDHPPT_N"/>
</dbReference>
<keyword evidence="2" id="KW-0808">Transferase</keyword>
<evidence type="ECO:0000256" key="2">
    <source>
        <dbReference type="ARBA" id="ARBA00022679"/>
    </source>
</evidence>
<evidence type="ECO:0000313" key="6">
    <source>
        <dbReference type="Proteomes" id="UP001583280"/>
    </source>
</evidence>
<accession>A0ABR3Z6K2</accession>
<keyword evidence="6" id="KW-1185">Reference proteome</keyword>
<dbReference type="InterPro" id="IPR037143">
    <property type="entry name" value="4-PPantetheinyl_Trfase_dom_sf"/>
</dbReference>
<protein>
    <recommendedName>
        <fullName evidence="1">holo-[acyl-carrier-protein] synthase</fullName>
        <ecNumber evidence="1">2.7.8.7</ecNumber>
    </recommendedName>
</protein>
<dbReference type="EC" id="2.7.8.7" evidence="1"/>
<dbReference type="Gene3D" id="3.90.470.20">
    <property type="entry name" value="4'-phosphopantetheinyl transferase domain"/>
    <property type="match status" value="2"/>
</dbReference>
<dbReference type="PANTHER" id="PTHR12215:SF10">
    <property type="entry name" value="L-AMINOADIPATE-SEMIALDEHYDE DEHYDROGENASE-PHOSPHOPANTETHEINYL TRANSFERASE"/>
    <property type="match status" value="1"/>
</dbReference>
<evidence type="ECO:0000259" key="3">
    <source>
        <dbReference type="Pfam" id="PF01648"/>
    </source>
</evidence>
<dbReference type="Proteomes" id="UP001583280">
    <property type="component" value="Unassembled WGS sequence"/>
</dbReference>
<evidence type="ECO:0000313" key="5">
    <source>
        <dbReference type="EMBL" id="KAL1896266.1"/>
    </source>
</evidence>
<organism evidence="5 6">
    <name type="scientific">Ceratocystis pirilliformis</name>
    <dbReference type="NCBI Taxonomy" id="259994"/>
    <lineage>
        <taxon>Eukaryota</taxon>
        <taxon>Fungi</taxon>
        <taxon>Dikarya</taxon>
        <taxon>Ascomycota</taxon>
        <taxon>Pezizomycotina</taxon>
        <taxon>Sordariomycetes</taxon>
        <taxon>Hypocreomycetidae</taxon>
        <taxon>Microascales</taxon>
        <taxon>Ceratocystidaceae</taxon>
        <taxon>Ceratocystis</taxon>
    </lineage>
</organism>
<dbReference type="SUPFAM" id="SSF56214">
    <property type="entry name" value="4'-phosphopantetheinyl transferase"/>
    <property type="match status" value="2"/>
</dbReference>
<name>A0ABR3Z6K2_9PEZI</name>
<reference evidence="5 6" key="1">
    <citation type="journal article" date="2024" name="IMA Fungus">
        <title>IMA Genome - F19 : A genome assembly and annotation guide to empower mycologists, including annotated draft genome sequences of Ceratocystis pirilliformis, Diaporthe australafricana, Fusarium ophioides, Paecilomyces lecythidis, and Sporothrix stenoceras.</title>
        <authorList>
            <person name="Aylward J."/>
            <person name="Wilson A.M."/>
            <person name="Visagie C.M."/>
            <person name="Spraker J."/>
            <person name="Barnes I."/>
            <person name="Buitendag C."/>
            <person name="Ceriani C."/>
            <person name="Del Mar Angel L."/>
            <person name="du Plessis D."/>
            <person name="Fuchs T."/>
            <person name="Gasser K."/>
            <person name="Kramer D."/>
            <person name="Li W."/>
            <person name="Munsamy K."/>
            <person name="Piso A."/>
            <person name="Price J.L."/>
            <person name="Sonnekus B."/>
            <person name="Thomas C."/>
            <person name="van der Nest A."/>
            <person name="van Dijk A."/>
            <person name="van Heerden A."/>
            <person name="van Vuuren N."/>
            <person name="Yilmaz N."/>
            <person name="Duong T.A."/>
            <person name="van der Merwe N.A."/>
            <person name="Wingfield M.J."/>
            <person name="Wingfield B.D."/>
        </authorList>
    </citation>
    <scope>NUCLEOTIDE SEQUENCE [LARGE SCALE GENOMIC DNA]</scope>
    <source>
        <strain evidence="5 6">CMW 12675</strain>
    </source>
</reference>
<dbReference type="Pfam" id="PF01648">
    <property type="entry name" value="ACPS"/>
    <property type="match status" value="1"/>
</dbReference>
<comment type="caution">
    <text evidence="5">The sequence shown here is derived from an EMBL/GenBank/DDBJ whole genome shotgun (WGS) entry which is preliminary data.</text>
</comment>